<dbReference type="CDD" id="cd01147">
    <property type="entry name" value="HemV-2"/>
    <property type="match status" value="1"/>
</dbReference>
<dbReference type="PROSITE" id="PS51257">
    <property type="entry name" value="PROKAR_LIPOPROTEIN"/>
    <property type="match status" value="1"/>
</dbReference>
<reference evidence="2 3" key="1">
    <citation type="submission" date="2020-07" db="EMBL/GenBank/DDBJ databases">
        <title>Genomic Encyclopedia of Type Strains, Phase IV (KMG-V): Genome sequencing to study the core and pangenomes of soil and plant-associated prokaryotes.</title>
        <authorList>
            <person name="Whitman W."/>
        </authorList>
    </citation>
    <scope>NUCLEOTIDE SEQUENCE [LARGE SCALE GENOMIC DNA]</scope>
    <source>
        <strain evidence="2 3">C8</strain>
    </source>
</reference>
<dbReference type="PANTHER" id="PTHR30535">
    <property type="entry name" value="VITAMIN B12-BINDING PROTEIN"/>
    <property type="match status" value="1"/>
</dbReference>
<dbReference type="Pfam" id="PF01497">
    <property type="entry name" value="Peripla_BP_2"/>
    <property type="match status" value="1"/>
</dbReference>
<sequence length="375" mass="41369">MNKKIGTLIIAFLMILTVAICGCTDSSSSATETNENTNTITVVDAAGRTVEVPKNPEKIIALRGASREVVYLRAQDKIIGIEFREGSLKGDGIYPSAFQIPHIAAYPELINLTVVTAGSTINFEEITKIQPDIIFMGTSGALYADDTQKKTGIPVVIVHVNAVGTEAEHEKYYETLRLMGEILGKEERAEELISIIEEYETDLANRVADIPDEERPTVYIAGRPYCGAHGLDGTDAQWIPFRLINANNIASGLSNISEGLTINKEQLLEWDPEYIFASEASMRFINNDLSDSAYQGLSAIKNGNVYGVLPYCWYSYNKDSGIADAYFIGKTIYPEQFSDIDPEAKADEIYEKFLGKPVYSAMETQFGGYIELTNN</sequence>
<accession>A0A7J9PEI2</accession>
<dbReference type="Gene3D" id="3.40.50.1980">
    <property type="entry name" value="Nitrogenase molybdenum iron protein domain"/>
    <property type="match status" value="2"/>
</dbReference>
<dbReference type="EMBL" id="JACDUL010000001">
    <property type="protein sequence ID" value="MBA2861146.1"/>
    <property type="molecule type" value="Genomic_DNA"/>
</dbReference>
<evidence type="ECO:0000259" key="1">
    <source>
        <dbReference type="PROSITE" id="PS50983"/>
    </source>
</evidence>
<dbReference type="RefSeq" id="WP_011976828.1">
    <property type="nucleotide sequence ID" value="NZ_JACDUL010000001.1"/>
</dbReference>
<dbReference type="InterPro" id="IPR002491">
    <property type="entry name" value="ABC_transptr_periplasmic_BD"/>
</dbReference>
<feature type="domain" description="Fe/B12 periplasmic-binding" evidence="1">
    <location>
        <begin position="58"/>
        <end position="336"/>
    </location>
</feature>
<organism evidence="2 3">
    <name type="scientific">Methanococcus maripaludis</name>
    <name type="common">Methanococcus deltae</name>
    <dbReference type="NCBI Taxonomy" id="39152"/>
    <lineage>
        <taxon>Archaea</taxon>
        <taxon>Methanobacteriati</taxon>
        <taxon>Methanobacteriota</taxon>
        <taxon>Methanomada group</taxon>
        <taxon>Methanococci</taxon>
        <taxon>Methanococcales</taxon>
        <taxon>Methanococcaceae</taxon>
        <taxon>Methanococcus</taxon>
    </lineage>
</organism>
<dbReference type="PROSITE" id="PS50983">
    <property type="entry name" value="FE_B12_PBP"/>
    <property type="match status" value="1"/>
</dbReference>
<comment type="caution">
    <text evidence="2">The sequence shown here is derived from an EMBL/GenBank/DDBJ whole genome shotgun (WGS) entry which is preliminary data.</text>
</comment>
<dbReference type="Proteomes" id="UP000533207">
    <property type="component" value="Unassembled WGS sequence"/>
</dbReference>
<dbReference type="SUPFAM" id="SSF53807">
    <property type="entry name" value="Helical backbone' metal receptor"/>
    <property type="match status" value="1"/>
</dbReference>
<name>A0A7J9PEI2_METMI</name>
<dbReference type="AlphaFoldDB" id="A0A7J9PEI2"/>
<protein>
    <submittedName>
        <fullName evidence="2">Iron complex transport system substrate-binding protein</fullName>
    </submittedName>
</protein>
<gene>
    <name evidence="2" type="ORF">HNP90_000006</name>
</gene>
<evidence type="ECO:0000313" key="3">
    <source>
        <dbReference type="Proteomes" id="UP000533207"/>
    </source>
</evidence>
<proteinExistence type="predicted"/>
<dbReference type="PANTHER" id="PTHR30535:SF34">
    <property type="entry name" value="MOLYBDATE-BINDING PROTEIN MOLA"/>
    <property type="match status" value="1"/>
</dbReference>
<evidence type="ECO:0000313" key="2">
    <source>
        <dbReference type="EMBL" id="MBA2861146.1"/>
    </source>
</evidence>
<dbReference type="InterPro" id="IPR050902">
    <property type="entry name" value="ABC_Transporter_SBP"/>
</dbReference>